<feature type="region of interest" description="Disordered" evidence="3">
    <location>
        <begin position="136"/>
        <end position="162"/>
    </location>
</feature>
<proteinExistence type="predicted"/>
<dbReference type="AlphaFoldDB" id="A0A0C9RKN4"/>
<dbReference type="InterPro" id="IPR005202">
    <property type="entry name" value="TF_GRAS"/>
</dbReference>
<organism evidence="4">
    <name type="scientific">Wollemia nobilis</name>
    <dbReference type="NCBI Taxonomy" id="56998"/>
    <lineage>
        <taxon>Eukaryota</taxon>
        <taxon>Viridiplantae</taxon>
        <taxon>Streptophyta</taxon>
        <taxon>Embryophyta</taxon>
        <taxon>Tracheophyta</taxon>
        <taxon>Spermatophyta</taxon>
        <taxon>Pinopsida</taxon>
        <taxon>Pinidae</taxon>
        <taxon>Conifers II</taxon>
        <taxon>Araucariales</taxon>
        <taxon>Araucariaceae</taxon>
        <taxon>Wollemia</taxon>
    </lineage>
</organism>
<sequence length="517" mass="57323">MGSTAHQNCSRYYQCSPPVEAVWAEGDEEAWRALGWDGALGGIRSWDGAESYLLSLPLPQPVPGWNGGAGVMDGWCFNSLPAVVKLPELEVGDLEWVTQVEDEEFSGGGDAWMDWLAQDLWDCETGWSPGLEDCNPCDSSESSEMASPQATVSGGEEDFGQGERGPDLVKLLFRCAKFVEEEDHHNAARALSDLLQLSSPLGDFTQRVVCYFAQALSERLAEEAPQVETLEAGELAVACRALNEICPCSTFAYLTANQAILESVENAEKIHIVDFGIGQGVQWAPLLQALASRLPGKPRKVKISALPSEKSSQHSSLVATGRRLTEFALVLGLDFEFNPVLKPLKELNNDEDPSIFNVEEDKECVAVNFMHRLCDLTDERTVGRALKLAHSLKPKVVTVAEHKLGFKGCGFQNAFRYFSSVFESLEGKMSRDCVERQWAEKLVFAETIRKVGCLRPEWRPKMESAGFKRCNASQYTLSQARTLLWNYNDKFRAVDSRDGVSLAWEDWPLVTVSSWTC</sequence>
<accession>A0A0C9RKN4</accession>
<evidence type="ECO:0000256" key="1">
    <source>
        <dbReference type="ARBA" id="ARBA00023015"/>
    </source>
</evidence>
<reference evidence="4" key="1">
    <citation type="submission" date="2015-02" db="EMBL/GenBank/DDBJ databases">
        <title>A transcriptome of Wollemia nobilis - a relic of Gondwana.</title>
        <authorList>
            <person name="Chia J.Y."/>
            <person name="Leong Y.S."/>
            <person name="Abdul Karim S."/>
            <person name="Wan Azmi N."/>
            <person name="Hercus R."/>
            <person name="Croft L."/>
        </authorList>
    </citation>
    <scope>NUCLEOTIDE SEQUENCE</scope>
    <source>
        <strain evidence="4">MaeBrown</strain>
        <tissue evidence="4">Leaf</tissue>
    </source>
</reference>
<feature type="compositionally biased region" description="Polar residues" evidence="3">
    <location>
        <begin position="137"/>
        <end position="152"/>
    </location>
</feature>
<evidence type="ECO:0000256" key="2">
    <source>
        <dbReference type="ARBA" id="ARBA00023163"/>
    </source>
</evidence>
<evidence type="ECO:0000313" key="4">
    <source>
        <dbReference type="EMBL" id="JAG87126.1"/>
    </source>
</evidence>
<dbReference type="Pfam" id="PF03514">
    <property type="entry name" value="GRAS"/>
    <property type="match status" value="1"/>
</dbReference>
<keyword evidence="2" id="KW-0804">Transcription</keyword>
<dbReference type="EMBL" id="GCHU01013407">
    <property type="protein sequence ID" value="JAG87126.1"/>
    <property type="molecule type" value="Transcribed_RNA"/>
</dbReference>
<protein>
    <submittedName>
        <fullName evidence="4">TSA: Wollemia nobilis Ref_Wollemi_Transcript_13484_2210 transcribed RNA sequence</fullName>
    </submittedName>
</protein>
<dbReference type="PANTHER" id="PTHR31636">
    <property type="entry name" value="OSJNBA0084A10.13 PROTEIN-RELATED"/>
    <property type="match status" value="1"/>
</dbReference>
<name>A0A0C9RKN4_9CONI</name>
<evidence type="ECO:0000256" key="3">
    <source>
        <dbReference type="SAM" id="MobiDB-lite"/>
    </source>
</evidence>
<dbReference type="PROSITE" id="PS50985">
    <property type="entry name" value="GRAS"/>
    <property type="match status" value="1"/>
</dbReference>
<keyword evidence="1" id="KW-0805">Transcription regulation</keyword>